<feature type="transmembrane region" description="Helical" evidence="7">
    <location>
        <begin position="12"/>
        <end position="33"/>
    </location>
</feature>
<feature type="transmembrane region" description="Helical" evidence="7">
    <location>
        <begin position="82"/>
        <end position="104"/>
    </location>
</feature>
<reference evidence="8 9" key="1">
    <citation type="submission" date="2019-07" db="EMBL/GenBank/DDBJ databases">
        <title>Genome sequence of Acholeplasma laidlawii strain with increased resistance to erythromycin.</title>
        <authorList>
            <person name="Medvedeva E.S."/>
            <person name="Baranova N.B."/>
            <person name="Siniagina M.N."/>
            <person name="Mouzykantov A."/>
            <person name="Chernova O.A."/>
            <person name="Chernov V.M."/>
        </authorList>
    </citation>
    <scope>NUCLEOTIDE SEQUENCE [LARGE SCALE GENOMIC DNA]</scope>
    <source>
        <strain evidence="8 9">PG8REry</strain>
    </source>
</reference>
<dbReference type="PANTHER" id="PTHR33567">
    <property type="entry name" value="CHROMATE ION TRANSPORTER (EUROFUNG)"/>
    <property type="match status" value="1"/>
</dbReference>
<feature type="transmembrane region" description="Helical" evidence="7">
    <location>
        <begin position="295"/>
        <end position="320"/>
    </location>
</feature>
<dbReference type="OMA" id="VWGMART"/>
<evidence type="ECO:0000256" key="3">
    <source>
        <dbReference type="ARBA" id="ARBA00022475"/>
    </source>
</evidence>
<dbReference type="EMBL" id="VKID01000001">
    <property type="protein sequence ID" value="TRX99660.1"/>
    <property type="molecule type" value="Genomic_DNA"/>
</dbReference>
<dbReference type="AlphaFoldDB" id="A0A553IHI4"/>
<evidence type="ECO:0000256" key="1">
    <source>
        <dbReference type="ARBA" id="ARBA00004651"/>
    </source>
</evidence>
<dbReference type="GO" id="GO:0005886">
    <property type="term" value="C:plasma membrane"/>
    <property type="evidence" value="ECO:0007669"/>
    <property type="project" value="UniProtKB-SubCell"/>
</dbReference>
<evidence type="ECO:0000313" key="9">
    <source>
        <dbReference type="Proteomes" id="UP000315938"/>
    </source>
</evidence>
<evidence type="ECO:0000313" key="8">
    <source>
        <dbReference type="EMBL" id="TRX99660.1"/>
    </source>
</evidence>
<dbReference type="PIRSF" id="PIRSF004810">
    <property type="entry name" value="ChrA"/>
    <property type="match status" value="1"/>
</dbReference>
<feature type="transmembrane region" description="Helical" evidence="7">
    <location>
        <begin position="116"/>
        <end position="135"/>
    </location>
</feature>
<evidence type="ECO:0000256" key="2">
    <source>
        <dbReference type="ARBA" id="ARBA00005262"/>
    </source>
</evidence>
<feature type="transmembrane region" description="Helical" evidence="7">
    <location>
        <begin position="147"/>
        <end position="176"/>
    </location>
</feature>
<feature type="transmembrane region" description="Helical" evidence="7">
    <location>
        <begin position="54"/>
        <end position="76"/>
    </location>
</feature>
<comment type="subcellular location">
    <subcellularLocation>
        <location evidence="1">Cell membrane</location>
        <topology evidence="1">Multi-pass membrane protein</topology>
    </subcellularLocation>
</comment>
<evidence type="ECO:0000256" key="4">
    <source>
        <dbReference type="ARBA" id="ARBA00022692"/>
    </source>
</evidence>
<dbReference type="PANTHER" id="PTHR33567:SF3">
    <property type="entry name" value="CHROMATE ION TRANSPORTER (EUROFUNG)"/>
    <property type="match status" value="1"/>
</dbReference>
<dbReference type="NCBIfam" id="TIGR00937">
    <property type="entry name" value="2A51"/>
    <property type="match status" value="1"/>
</dbReference>
<keyword evidence="6 7" id="KW-0472">Membrane</keyword>
<dbReference type="GO" id="GO:0015109">
    <property type="term" value="F:chromate transmembrane transporter activity"/>
    <property type="evidence" value="ECO:0007669"/>
    <property type="project" value="InterPro"/>
</dbReference>
<feature type="transmembrane region" description="Helical" evidence="7">
    <location>
        <begin position="231"/>
        <end position="251"/>
    </location>
</feature>
<proteinExistence type="inferred from homology"/>
<dbReference type="RefSeq" id="WP_012242856.1">
    <property type="nucleotide sequence ID" value="NZ_JACAOE010000001.1"/>
</dbReference>
<dbReference type="Proteomes" id="UP000315938">
    <property type="component" value="Unassembled WGS sequence"/>
</dbReference>
<keyword evidence="4 7" id="KW-0812">Transmembrane</keyword>
<gene>
    <name evidence="8" type="primary">chrA</name>
    <name evidence="8" type="ORF">FNV44_01055</name>
</gene>
<comment type="caution">
    <text evidence="8">The sequence shown here is derived from an EMBL/GenBank/DDBJ whole genome shotgun (WGS) entry which is preliminary data.</text>
</comment>
<dbReference type="Pfam" id="PF02417">
    <property type="entry name" value="Chromate_transp"/>
    <property type="match status" value="2"/>
</dbReference>
<feature type="transmembrane region" description="Helical" evidence="7">
    <location>
        <begin position="332"/>
        <end position="349"/>
    </location>
</feature>
<keyword evidence="5 7" id="KW-1133">Transmembrane helix</keyword>
<evidence type="ECO:0000256" key="5">
    <source>
        <dbReference type="ARBA" id="ARBA00022989"/>
    </source>
</evidence>
<feature type="transmembrane region" description="Helical" evidence="7">
    <location>
        <begin position="197"/>
        <end position="225"/>
    </location>
</feature>
<sequence length="393" mass="43653">MDNLHKVKWYMFLWDVFLCSLGSYGGPEAHYGVFSSILVKKKKYITEEELTEMIGLYALVPGPSSTQTITAIGYYVGGKLLAIFTFLVWALPAMIVMTLLGMFFTFIDANHAWEPVLMYLPAAAISFIVYAAITLSRKVLKVKTDIILYIIMLILGLLFANLSMWIVPLLLILGGLSYVVPKISEKRNDKLEYKPKWFILIIVVVLALVNEVLSQTFDISILNIYTSFYKYGYSVIGGGQIVVPLMITDLVNNQSIISLNDFLAGYAIDQAIPGPLFSFASFVSARSFDGSSLSFLAGIIGGFSIFLPGILLVFFIFPLWKASRKMPLMKRFLTGVSITAASLIVMTAINQSLKLEVDFKVYVVVVVSTLLLLTKKIPAPIIILLSMFLGFIV</sequence>
<evidence type="ECO:0000256" key="6">
    <source>
        <dbReference type="ARBA" id="ARBA00023136"/>
    </source>
</evidence>
<protein>
    <submittedName>
        <fullName evidence="8">Chromate efflux transporter</fullName>
    </submittedName>
</protein>
<evidence type="ECO:0000256" key="7">
    <source>
        <dbReference type="SAM" id="Phobius"/>
    </source>
</evidence>
<accession>A0A553IHI4</accession>
<comment type="similarity">
    <text evidence="2">Belongs to the chromate ion transporter (CHR) (TC 2.A.51) family.</text>
</comment>
<dbReference type="GeneID" id="41339063"/>
<organism evidence="8 9">
    <name type="scientific">Acholeplasma laidlawii</name>
    <dbReference type="NCBI Taxonomy" id="2148"/>
    <lineage>
        <taxon>Bacteria</taxon>
        <taxon>Bacillati</taxon>
        <taxon>Mycoplasmatota</taxon>
        <taxon>Mollicutes</taxon>
        <taxon>Acholeplasmatales</taxon>
        <taxon>Acholeplasmataceae</taxon>
        <taxon>Acholeplasma</taxon>
    </lineage>
</organism>
<dbReference type="InterPro" id="IPR003370">
    <property type="entry name" value="Chromate_transpt"/>
</dbReference>
<keyword evidence="3" id="KW-1003">Cell membrane</keyword>
<dbReference type="InterPro" id="IPR014047">
    <property type="entry name" value="Chr_Tranpt_l_chain"/>
</dbReference>
<name>A0A553IHI4_ACHLA</name>
<feature type="transmembrane region" description="Helical" evidence="7">
    <location>
        <begin position="361"/>
        <end position="392"/>
    </location>
</feature>